<keyword evidence="4" id="KW-1185">Reference proteome</keyword>
<feature type="region of interest" description="Disordered" evidence="1">
    <location>
        <begin position="70"/>
        <end position="99"/>
    </location>
</feature>
<evidence type="ECO:0000256" key="1">
    <source>
        <dbReference type="SAM" id="MobiDB-lite"/>
    </source>
</evidence>
<accession>U6MFH1</accession>
<feature type="non-terminal residue" evidence="3">
    <location>
        <position position="1"/>
    </location>
</feature>
<keyword evidence="2" id="KW-0732">Signal</keyword>
<feature type="signal peptide" evidence="2">
    <location>
        <begin position="1"/>
        <end position="22"/>
    </location>
</feature>
<dbReference type="RefSeq" id="XP_013337055.1">
    <property type="nucleotide sequence ID" value="XM_013481601.1"/>
</dbReference>
<reference evidence="3" key="2">
    <citation type="submission" date="2013-10" db="EMBL/GenBank/DDBJ databases">
        <authorList>
            <person name="Aslett M."/>
        </authorList>
    </citation>
    <scope>NUCLEOTIDE SEQUENCE [LARGE SCALE GENOMIC DNA]</scope>
    <source>
        <strain evidence="3">Weybridge</strain>
    </source>
</reference>
<name>U6MFH1_EIMMA</name>
<evidence type="ECO:0000313" key="4">
    <source>
        <dbReference type="Proteomes" id="UP000030763"/>
    </source>
</evidence>
<dbReference type="OrthoDB" id="10475229at2759"/>
<feature type="compositionally biased region" description="Low complexity" evidence="1">
    <location>
        <begin position="70"/>
        <end position="82"/>
    </location>
</feature>
<dbReference type="GeneID" id="25337006"/>
<reference evidence="3" key="1">
    <citation type="submission" date="2013-10" db="EMBL/GenBank/DDBJ databases">
        <title>Genomic analysis of the causative agents of coccidiosis in chickens.</title>
        <authorList>
            <person name="Reid A.J."/>
            <person name="Blake D."/>
            <person name="Billington K."/>
            <person name="Browne H."/>
            <person name="Dunn M."/>
            <person name="Hung S."/>
            <person name="Kawahara F."/>
            <person name="Miranda-Saavedra D."/>
            <person name="Mourier T."/>
            <person name="Nagra H."/>
            <person name="Otto T.D."/>
            <person name="Rawlings N."/>
            <person name="Sanchez A."/>
            <person name="Sanders M."/>
            <person name="Subramaniam C."/>
            <person name="Tay Y."/>
            <person name="Dear P."/>
            <person name="Doerig C."/>
            <person name="Gruber A."/>
            <person name="Parkinson J."/>
            <person name="Shirley M."/>
            <person name="Wan K.L."/>
            <person name="Berriman M."/>
            <person name="Tomley F."/>
            <person name="Pain A."/>
        </authorList>
    </citation>
    <scope>NUCLEOTIDE SEQUENCE [LARGE SCALE GENOMIC DNA]</scope>
    <source>
        <strain evidence="3">Weybridge</strain>
    </source>
</reference>
<proteinExistence type="predicted"/>
<organism evidence="3 4">
    <name type="scientific">Eimeria maxima</name>
    <name type="common">Coccidian parasite</name>
    <dbReference type="NCBI Taxonomy" id="5804"/>
    <lineage>
        <taxon>Eukaryota</taxon>
        <taxon>Sar</taxon>
        <taxon>Alveolata</taxon>
        <taxon>Apicomplexa</taxon>
        <taxon>Conoidasida</taxon>
        <taxon>Coccidia</taxon>
        <taxon>Eucoccidiorida</taxon>
        <taxon>Eimeriorina</taxon>
        <taxon>Eimeriidae</taxon>
        <taxon>Eimeria</taxon>
    </lineage>
</organism>
<feature type="chain" id="PRO_5004676157" evidence="2">
    <location>
        <begin position="23"/>
        <end position="265"/>
    </location>
</feature>
<gene>
    <name evidence="3" type="ORF">EMWEY_00030200</name>
</gene>
<dbReference type="AlphaFoldDB" id="U6MFH1"/>
<dbReference type="Proteomes" id="UP000030763">
    <property type="component" value="Unassembled WGS sequence"/>
</dbReference>
<evidence type="ECO:0000256" key="2">
    <source>
        <dbReference type="SAM" id="SignalP"/>
    </source>
</evidence>
<feature type="compositionally biased region" description="Basic and acidic residues" evidence="1">
    <location>
        <begin position="88"/>
        <end position="97"/>
    </location>
</feature>
<protein>
    <submittedName>
        <fullName evidence="3">Uncharacterized protein</fullName>
    </submittedName>
</protein>
<dbReference type="EMBL" id="HG721844">
    <property type="protein sequence ID" value="CDJ60405.1"/>
    <property type="molecule type" value="Genomic_DNA"/>
</dbReference>
<dbReference type="VEuPathDB" id="ToxoDB:EMWEY_00030200"/>
<evidence type="ECO:0000313" key="3">
    <source>
        <dbReference type="EMBL" id="CDJ60405.1"/>
    </source>
</evidence>
<sequence length="265" mass="27397">ASYFRLLAVSFAALSVRIISRALSIAPSYASASGSNACTPELLQQISGLHMERCAATLEAAVQLIASTATTPGSSSTNSTPGFSVAPGEKRGARTEDPEALVSAHLERQLLSLSGEAASSAAAAASALQQPACAPPEVRRCLALLHISLSGAPLGKEDWKQGLARFLEDAIKTAGNCLFALSCISSGTPMAYSGGLPQANRILEVSLSESPLGAPTPASVAAWSNHMSTEGRKALAARTGCASEVRTKVDRESERCVTKSHLKHP</sequence>